<keyword evidence="1" id="KW-0732">Signal</keyword>
<reference evidence="3 5" key="2">
    <citation type="journal article" date="2013" name="Nature">
        <title>Insights into bilaterian evolution from three spiralian genomes.</title>
        <authorList>
            <person name="Simakov O."/>
            <person name="Marletaz F."/>
            <person name="Cho S.J."/>
            <person name="Edsinger-Gonzales E."/>
            <person name="Havlak P."/>
            <person name="Hellsten U."/>
            <person name="Kuo D.H."/>
            <person name="Larsson T."/>
            <person name="Lv J."/>
            <person name="Arendt D."/>
            <person name="Savage R."/>
            <person name="Osoegawa K."/>
            <person name="de Jong P."/>
            <person name="Grimwood J."/>
            <person name="Chapman J.A."/>
            <person name="Shapiro H."/>
            <person name="Aerts A."/>
            <person name="Otillar R.P."/>
            <person name="Terry A.Y."/>
            <person name="Boore J.L."/>
            <person name="Grigoriev I.V."/>
            <person name="Lindberg D.R."/>
            <person name="Seaver E.C."/>
            <person name="Weisblat D.A."/>
            <person name="Putnam N.H."/>
            <person name="Rokhsar D.S."/>
        </authorList>
    </citation>
    <scope>NUCLEOTIDE SEQUENCE</scope>
    <source>
        <strain evidence="3 5">I ESC-2004</strain>
    </source>
</reference>
<reference evidence="4" key="3">
    <citation type="submission" date="2015-06" db="UniProtKB">
        <authorList>
            <consortium name="EnsemblMetazoa"/>
        </authorList>
    </citation>
    <scope>IDENTIFICATION</scope>
</reference>
<evidence type="ECO:0000256" key="1">
    <source>
        <dbReference type="SAM" id="SignalP"/>
    </source>
</evidence>
<evidence type="ECO:0000259" key="2">
    <source>
        <dbReference type="PROSITE" id="PS50948"/>
    </source>
</evidence>
<evidence type="ECO:0000313" key="4">
    <source>
        <dbReference type="EnsemblMetazoa" id="CapteP205489"/>
    </source>
</evidence>
<dbReference type="AlphaFoldDB" id="R7TA51"/>
<dbReference type="SUPFAM" id="SSF57414">
    <property type="entry name" value="Hairpin loop containing domain-like"/>
    <property type="match status" value="1"/>
</dbReference>
<dbReference type="OrthoDB" id="6157609at2759"/>
<feature type="domain" description="Apple" evidence="2">
    <location>
        <begin position="113"/>
        <end position="191"/>
    </location>
</feature>
<feature type="signal peptide" evidence="1">
    <location>
        <begin position="1"/>
        <end position="21"/>
    </location>
</feature>
<dbReference type="Proteomes" id="UP000014760">
    <property type="component" value="Unassembled WGS sequence"/>
</dbReference>
<gene>
    <name evidence="3" type="ORF">CAPTEDRAFT_205489</name>
</gene>
<accession>R7TA51</accession>
<dbReference type="EnsemblMetazoa" id="CapteT205489">
    <property type="protein sequence ID" value="CapteP205489"/>
    <property type="gene ID" value="CapteG205489"/>
</dbReference>
<protein>
    <recommendedName>
        <fullName evidence="2">Apple domain-containing protein</fullName>
    </recommendedName>
</protein>
<organism evidence="3">
    <name type="scientific">Capitella teleta</name>
    <name type="common">Polychaete worm</name>
    <dbReference type="NCBI Taxonomy" id="283909"/>
    <lineage>
        <taxon>Eukaryota</taxon>
        <taxon>Metazoa</taxon>
        <taxon>Spiralia</taxon>
        <taxon>Lophotrochozoa</taxon>
        <taxon>Annelida</taxon>
        <taxon>Polychaeta</taxon>
        <taxon>Sedentaria</taxon>
        <taxon>Scolecida</taxon>
        <taxon>Capitellidae</taxon>
        <taxon>Capitella</taxon>
    </lineage>
</organism>
<dbReference type="Pfam" id="PF00024">
    <property type="entry name" value="PAN_1"/>
    <property type="match status" value="1"/>
</dbReference>
<evidence type="ECO:0000313" key="3">
    <source>
        <dbReference type="EMBL" id="ELT88260.1"/>
    </source>
</evidence>
<dbReference type="InterPro" id="IPR003609">
    <property type="entry name" value="Pan_app"/>
</dbReference>
<sequence>MRNIDITSVCVFALLAYVTHALLDGCSWVNVRAKRLMAWNNVTVKIWIIETCKFMCVHHKGFKCRSVDFSPKERTYVPSDGDRVDSYLRDYNWNNWQYSEIQCKNEWRNRRSCTLMGPIHGKAMPGSALKSTIRHISTVQKCEAACRQEQRFFCISCNFKRTTGMCALQELDTKMSPLAQVPTFDYYELNCDPGVYAMIWQPPAPVGRRTMPIKLKINVDVLITAPPVSSDITRPISYITPD</sequence>
<dbReference type="CDD" id="cd01099">
    <property type="entry name" value="PAN_AP_HGF"/>
    <property type="match status" value="1"/>
</dbReference>
<dbReference type="PROSITE" id="PS50948">
    <property type="entry name" value="PAN"/>
    <property type="match status" value="1"/>
</dbReference>
<dbReference type="Gene3D" id="3.50.4.10">
    <property type="entry name" value="Hepatocyte Growth Factor"/>
    <property type="match status" value="2"/>
</dbReference>
<evidence type="ECO:0000313" key="5">
    <source>
        <dbReference type="Proteomes" id="UP000014760"/>
    </source>
</evidence>
<feature type="chain" id="PRO_5008786784" description="Apple domain-containing protein" evidence="1">
    <location>
        <begin position="22"/>
        <end position="242"/>
    </location>
</feature>
<keyword evidence="5" id="KW-1185">Reference proteome</keyword>
<proteinExistence type="predicted"/>
<reference evidence="5" key="1">
    <citation type="submission" date="2012-12" db="EMBL/GenBank/DDBJ databases">
        <authorList>
            <person name="Hellsten U."/>
            <person name="Grimwood J."/>
            <person name="Chapman J.A."/>
            <person name="Shapiro H."/>
            <person name="Aerts A."/>
            <person name="Otillar R.P."/>
            <person name="Terry A.Y."/>
            <person name="Boore J.L."/>
            <person name="Simakov O."/>
            <person name="Marletaz F."/>
            <person name="Cho S.-J."/>
            <person name="Edsinger-Gonzales E."/>
            <person name="Havlak P."/>
            <person name="Kuo D.-H."/>
            <person name="Larsson T."/>
            <person name="Lv J."/>
            <person name="Arendt D."/>
            <person name="Savage R."/>
            <person name="Osoegawa K."/>
            <person name="de Jong P."/>
            <person name="Lindberg D.R."/>
            <person name="Seaver E.C."/>
            <person name="Weisblat D.A."/>
            <person name="Putnam N.H."/>
            <person name="Grigoriev I.V."/>
            <person name="Rokhsar D.S."/>
        </authorList>
    </citation>
    <scope>NUCLEOTIDE SEQUENCE</scope>
    <source>
        <strain evidence="5">I ESC-2004</strain>
    </source>
</reference>
<dbReference type="EMBL" id="AMQN01015435">
    <property type="status" value="NOT_ANNOTATED_CDS"/>
    <property type="molecule type" value="Genomic_DNA"/>
</dbReference>
<name>R7TA51_CAPTE</name>
<dbReference type="EMBL" id="KB311899">
    <property type="protein sequence ID" value="ELT88260.1"/>
    <property type="molecule type" value="Genomic_DNA"/>
</dbReference>
<dbReference type="HOGENOM" id="CLU_1385363_0_0_1"/>